<keyword evidence="1" id="KW-1133">Transmembrane helix</keyword>
<evidence type="ECO:0000313" key="3">
    <source>
        <dbReference type="EMBL" id="RGR07105.1"/>
    </source>
</evidence>
<organism evidence="3 4">
    <name type="scientific">Bacteroides stercoris</name>
    <dbReference type="NCBI Taxonomy" id="46506"/>
    <lineage>
        <taxon>Bacteria</taxon>
        <taxon>Pseudomonadati</taxon>
        <taxon>Bacteroidota</taxon>
        <taxon>Bacteroidia</taxon>
        <taxon>Bacteroidales</taxon>
        <taxon>Bacteroidaceae</taxon>
        <taxon>Bacteroides</taxon>
    </lineage>
</organism>
<comment type="caution">
    <text evidence="3">The sequence shown here is derived from an EMBL/GenBank/DDBJ whole genome shotgun (WGS) entry which is preliminary data.</text>
</comment>
<sequence length="186" mass="21808">MVVIVLLLMLIIAFFGCIVRKDFRHSLIFAFPIIIIIGMYVWLFTLYPVQWGLKKLPFVEQACIREISASDYSNINYRHLKYDGVIEFITDKELDGRQNILRGSYKRNLSYNDFITNDSLAILISYDVVFVKKMNDKFFYKALFISNQPNDNILCDSIYCKIFMIRMFAPIYETNEFAIPTISNGK</sequence>
<dbReference type="Proteomes" id="UP000431177">
    <property type="component" value="Unassembled WGS sequence"/>
</dbReference>
<evidence type="ECO:0000256" key="1">
    <source>
        <dbReference type="SAM" id="Phobius"/>
    </source>
</evidence>
<dbReference type="AlphaFoldDB" id="A0A412DAF2"/>
<evidence type="ECO:0000313" key="2">
    <source>
        <dbReference type="EMBL" id="KAB5325377.1"/>
    </source>
</evidence>
<reference evidence="2 5" key="2">
    <citation type="journal article" date="2019" name="Nat. Med.">
        <title>A library of human gut bacterial isolates paired with longitudinal multiomics data enables mechanistic microbiome research.</title>
        <authorList>
            <person name="Poyet M."/>
            <person name="Groussin M."/>
            <person name="Gibbons S.M."/>
            <person name="Avila-Pacheco J."/>
            <person name="Jiang X."/>
            <person name="Kearney S.M."/>
            <person name="Perrotta A.R."/>
            <person name="Berdy B."/>
            <person name="Zhao S."/>
            <person name="Lieberman T.D."/>
            <person name="Swanson P.K."/>
            <person name="Smith M."/>
            <person name="Roesemann S."/>
            <person name="Alexander J.E."/>
            <person name="Rich S.A."/>
            <person name="Livny J."/>
            <person name="Vlamakis H."/>
            <person name="Clish C."/>
            <person name="Bullock K."/>
            <person name="Deik A."/>
            <person name="Scott J."/>
            <person name="Pierce K.A."/>
            <person name="Xavier R.J."/>
            <person name="Alm E.J."/>
        </authorList>
    </citation>
    <scope>NUCLEOTIDE SEQUENCE [LARGE SCALE GENOMIC DNA]</scope>
    <source>
        <strain evidence="2 5">BIOML-A2</strain>
    </source>
</reference>
<dbReference type="EMBL" id="WCLA01000036">
    <property type="protein sequence ID" value="KAB5325377.1"/>
    <property type="molecule type" value="Genomic_DNA"/>
</dbReference>
<accession>A0A412DAF2</accession>
<reference evidence="3 4" key="1">
    <citation type="submission" date="2018-08" db="EMBL/GenBank/DDBJ databases">
        <title>A genome reference for cultivated species of the human gut microbiota.</title>
        <authorList>
            <person name="Zou Y."/>
            <person name="Xue W."/>
            <person name="Luo G."/>
        </authorList>
    </citation>
    <scope>NUCLEOTIDE SEQUENCE [LARGE SCALE GENOMIC DNA]</scope>
    <source>
        <strain evidence="3 4">AF26-20BH</strain>
    </source>
</reference>
<protein>
    <submittedName>
        <fullName evidence="3">Uncharacterized protein</fullName>
    </submittedName>
</protein>
<name>A0A412DAF2_BACSE</name>
<dbReference type="RefSeq" id="WP_117905093.1">
    <property type="nucleotide sequence ID" value="NZ_QRTW01000063.1"/>
</dbReference>
<feature type="transmembrane region" description="Helical" evidence="1">
    <location>
        <begin position="26"/>
        <end position="47"/>
    </location>
</feature>
<evidence type="ECO:0000313" key="4">
    <source>
        <dbReference type="Proteomes" id="UP000283310"/>
    </source>
</evidence>
<keyword evidence="1" id="KW-0472">Membrane</keyword>
<keyword evidence="1" id="KW-0812">Transmembrane</keyword>
<evidence type="ECO:0000313" key="5">
    <source>
        <dbReference type="Proteomes" id="UP000431177"/>
    </source>
</evidence>
<dbReference type="Proteomes" id="UP000283310">
    <property type="component" value="Unassembled WGS sequence"/>
</dbReference>
<gene>
    <name evidence="3" type="ORF">DWY65_16340</name>
    <name evidence="2" type="ORF">F9950_14675</name>
</gene>
<proteinExistence type="predicted"/>
<dbReference type="EMBL" id="QRTW01000063">
    <property type="protein sequence ID" value="RGR07105.1"/>
    <property type="molecule type" value="Genomic_DNA"/>
</dbReference>